<proteinExistence type="predicted"/>
<name>A0A8S2KEX5_9BILA</name>
<accession>A0A8S2KEX5</accession>
<sequence length="499" mass="57472">NHDHDKFQAGELRRLDQQLADELRKQTVYDTYLNDIFQILRDPKYSANVNRKRAIIIFLYETHLIRSDKPEKEQLNLRGADLTGVQFVQSSTVNCEFDFLYLPGILASNIVFYKCKLKHTVFDGASMPGAKFINMSMKYCQFVFADLSDGLFDHINEHNINFANARLRRSRFLGSPLYFVNLTNADLFESDLTDKELFVNAQGMRLRNIISNTRFPNGSCVFINSSNLLTDGSAENGVNQTTWITLTDFLPIQVLKVGSNNDTAPVKGQHYFQCYFNSRAGQYVDITHFSALIDSGKAWFNLSAYLGCPFSDSKNQAFSFNLQLVRFIKRIQPNIRNNQSFEFHQPAQLKNLDNNKNRNENIRAVFGNNVTLFKTIIFNSIHFTITTYRTYAHTNDSCVLYRLAKKIRVGFITSIIQTLNNGNGCIFAIRDVPINRDLTINLNAGIYHRYRRANKPQIIWRCCRNNCSGRVRFDGTEYIKVTDHLHAPNPEEIIAMKFK</sequence>
<comment type="caution">
    <text evidence="2">The sequence shown here is derived from an EMBL/GenBank/DDBJ whole genome shotgun (WGS) entry which is preliminary data.</text>
</comment>
<dbReference type="Pfam" id="PF00805">
    <property type="entry name" value="Pentapeptide"/>
    <property type="match status" value="2"/>
</dbReference>
<gene>
    <name evidence="1" type="ORF">BYL167_LOCUS5481</name>
    <name evidence="2" type="ORF">GIL414_LOCUS3783</name>
</gene>
<dbReference type="Gene3D" id="2.160.20.80">
    <property type="entry name" value="E3 ubiquitin-protein ligase SopA"/>
    <property type="match status" value="1"/>
</dbReference>
<dbReference type="SUPFAM" id="SSF141571">
    <property type="entry name" value="Pentapeptide repeat-like"/>
    <property type="match status" value="1"/>
</dbReference>
<evidence type="ECO:0008006" key="4">
    <source>
        <dbReference type="Google" id="ProtNLM"/>
    </source>
</evidence>
<dbReference type="Gene3D" id="2.20.25.240">
    <property type="match status" value="1"/>
</dbReference>
<feature type="non-terminal residue" evidence="2">
    <location>
        <position position="1"/>
    </location>
</feature>
<evidence type="ECO:0000313" key="1">
    <source>
        <dbReference type="EMBL" id="CAF3844396.1"/>
    </source>
</evidence>
<protein>
    <recommendedName>
        <fullName evidence="4">FLYWCH-type domain-containing protein</fullName>
    </recommendedName>
</protein>
<evidence type="ECO:0000313" key="3">
    <source>
        <dbReference type="Proteomes" id="UP000681720"/>
    </source>
</evidence>
<organism evidence="2 3">
    <name type="scientific">Rotaria magnacalcarata</name>
    <dbReference type="NCBI Taxonomy" id="392030"/>
    <lineage>
        <taxon>Eukaryota</taxon>
        <taxon>Metazoa</taxon>
        <taxon>Spiralia</taxon>
        <taxon>Gnathifera</taxon>
        <taxon>Rotifera</taxon>
        <taxon>Eurotatoria</taxon>
        <taxon>Bdelloidea</taxon>
        <taxon>Philodinida</taxon>
        <taxon>Philodinidae</taxon>
        <taxon>Rotaria</taxon>
    </lineage>
</organism>
<dbReference type="EMBL" id="CAJOBH010001254">
    <property type="protein sequence ID" value="CAF3844396.1"/>
    <property type="molecule type" value="Genomic_DNA"/>
</dbReference>
<dbReference type="EMBL" id="CAJOBJ010000860">
    <property type="protein sequence ID" value="CAF3847797.1"/>
    <property type="molecule type" value="Genomic_DNA"/>
</dbReference>
<dbReference type="InterPro" id="IPR001646">
    <property type="entry name" value="5peptide_repeat"/>
</dbReference>
<dbReference type="Proteomes" id="UP000681967">
    <property type="component" value="Unassembled WGS sequence"/>
</dbReference>
<dbReference type="AlphaFoldDB" id="A0A8S2KEX5"/>
<dbReference type="Proteomes" id="UP000681720">
    <property type="component" value="Unassembled WGS sequence"/>
</dbReference>
<evidence type="ECO:0000313" key="2">
    <source>
        <dbReference type="EMBL" id="CAF3847797.1"/>
    </source>
</evidence>
<dbReference type="InterPro" id="IPR051082">
    <property type="entry name" value="Pentapeptide-BTB/POZ_domain"/>
</dbReference>
<dbReference type="PANTHER" id="PTHR14136:SF17">
    <property type="entry name" value="BTB_POZ DOMAIN-CONTAINING PROTEIN KCTD9"/>
    <property type="match status" value="1"/>
</dbReference>
<reference evidence="2" key="1">
    <citation type="submission" date="2021-02" db="EMBL/GenBank/DDBJ databases">
        <authorList>
            <person name="Nowell W R."/>
        </authorList>
    </citation>
    <scope>NUCLEOTIDE SEQUENCE</scope>
</reference>
<dbReference type="PANTHER" id="PTHR14136">
    <property type="entry name" value="BTB_POZ DOMAIN-CONTAINING PROTEIN KCTD9"/>
    <property type="match status" value="1"/>
</dbReference>